<dbReference type="Pfam" id="PF00482">
    <property type="entry name" value="T2SSF"/>
    <property type="match status" value="2"/>
</dbReference>
<evidence type="ECO:0000259" key="11">
    <source>
        <dbReference type="Pfam" id="PF00482"/>
    </source>
</evidence>
<evidence type="ECO:0000313" key="13">
    <source>
        <dbReference type="Proteomes" id="UP000188481"/>
    </source>
</evidence>
<evidence type="ECO:0000313" key="12">
    <source>
        <dbReference type="EMBL" id="OOF49172.1"/>
    </source>
</evidence>
<keyword evidence="6 9" id="KW-0812">Transmembrane</keyword>
<dbReference type="STRING" id="1908264.BKK54_09640"/>
<dbReference type="InterPro" id="IPR042094">
    <property type="entry name" value="T2SS_GspF_sf"/>
</dbReference>
<name>A0A1V3J297_9PAST</name>
<keyword evidence="4" id="KW-1003">Cell membrane</keyword>
<dbReference type="AlphaFoldDB" id="A0A1V3J297"/>
<comment type="caution">
    <text evidence="12">The sequence shown here is derived from an EMBL/GenBank/DDBJ whole genome shotgun (WGS) entry which is preliminary data.</text>
</comment>
<dbReference type="Gene3D" id="1.20.81.30">
    <property type="entry name" value="Type II secretion system (T2SS), domain F"/>
    <property type="match status" value="2"/>
</dbReference>
<dbReference type="Proteomes" id="UP000188481">
    <property type="component" value="Unassembled WGS sequence"/>
</dbReference>
<dbReference type="PRINTS" id="PR00812">
    <property type="entry name" value="BCTERIALGSPF"/>
</dbReference>
<protein>
    <submittedName>
        <fullName evidence="12">Type II secretion system protein F</fullName>
    </submittedName>
</protein>
<keyword evidence="8 10" id="KW-0472">Membrane</keyword>
<dbReference type="InterPro" id="IPR003004">
    <property type="entry name" value="GspF/PilC"/>
</dbReference>
<keyword evidence="3 9" id="KW-0813">Transport</keyword>
<dbReference type="EMBL" id="MLHN01000018">
    <property type="protein sequence ID" value="OOF49172.1"/>
    <property type="molecule type" value="Genomic_DNA"/>
</dbReference>
<dbReference type="PROSITE" id="PS00874">
    <property type="entry name" value="T2SP_F"/>
    <property type="match status" value="1"/>
</dbReference>
<dbReference type="RefSeq" id="WP_077542889.1">
    <property type="nucleotide sequence ID" value="NZ_MLHN01000018.1"/>
</dbReference>
<reference evidence="12 13" key="1">
    <citation type="submission" date="2016-10" db="EMBL/GenBank/DDBJ databases">
        <title>Rodentibacter gen. nov. and new species.</title>
        <authorList>
            <person name="Christensen H."/>
        </authorList>
    </citation>
    <scope>NUCLEOTIDE SEQUENCE [LARGE SCALE GENOMIC DNA]</scope>
    <source>
        <strain evidence="13">ppn416</strain>
    </source>
</reference>
<feature type="domain" description="Type II secretion system protein GspF" evidence="11">
    <location>
        <begin position="63"/>
        <end position="185"/>
    </location>
</feature>
<accession>A0A1V3J297</accession>
<dbReference type="PANTHER" id="PTHR30012:SF7">
    <property type="entry name" value="PROTEIN TRANSPORT PROTEIN HOFC HOMOLOG"/>
    <property type="match status" value="1"/>
</dbReference>
<evidence type="ECO:0000256" key="4">
    <source>
        <dbReference type="ARBA" id="ARBA00022475"/>
    </source>
</evidence>
<evidence type="ECO:0000256" key="10">
    <source>
        <dbReference type="SAM" id="Phobius"/>
    </source>
</evidence>
<dbReference type="InterPro" id="IPR001992">
    <property type="entry name" value="T2SS_GspF/T4SS_PilC_CS"/>
</dbReference>
<comment type="similarity">
    <text evidence="2 9">Belongs to the GSP F family.</text>
</comment>
<dbReference type="GO" id="GO:0005886">
    <property type="term" value="C:plasma membrane"/>
    <property type="evidence" value="ECO:0007669"/>
    <property type="project" value="UniProtKB-SubCell"/>
</dbReference>
<dbReference type="PANTHER" id="PTHR30012">
    <property type="entry name" value="GENERAL SECRETION PATHWAY PROTEIN"/>
    <property type="match status" value="1"/>
</dbReference>
<keyword evidence="5" id="KW-0997">Cell inner membrane</keyword>
<evidence type="ECO:0000256" key="6">
    <source>
        <dbReference type="ARBA" id="ARBA00022692"/>
    </source>
</evidence>
<gene>
    <name evidence="12" type="ORF">BKK54_09640</name>
</gene>
<keyword evidence="13" id="KW-1185">Reference proteome</keyword>
<evidence type="ECO:0000256" key="2">
    <source>
        <dbReference type="ARBA" id="ARBA00005745"/>
    </source>
</evidence>
<proteinExistence type="inferred from homology"/>
<evidence type="ECO:0000256" key="9">
    <source>
        <dbReference type="RuleBase" id="RU003923"/>
    </source>
</evidence>
<evidence type="ECO:0000256" key="3">
    <source>
        <dbReference type="ARBA" id="ARBA00022448"/>
    </source>
</evidence>
<feature type="transmembrane region" description="Helical" evidence="10">
    <location>
        <begin position="216"/>
        <end position="234"/>
    </location>
</feature>
<dbReference type="GO" id="GO:0015628">
    <property type="term" value="P:protein secretion by the type II secretion system"/>
    <property type="evidence" value="ECO:0007669"/>
    <property type="project" value="TreeGrafter"/>
</dbReference>
<organism evidence="12 13">
    <name type="scientific">Rodentibacter genomosp. 1</name>
    <dbReference type="NCBI Taxonomy" id="1908264"/>
    <lineage>
        <taxon>Bacteria</taxon>
        <taxon>Pseudomonadati</taxon>
        <taxon>Pseudomonadota</taxon>
        <taxon>Gammaproteobacteria</taxon>
        <taxon>Pasteurellales</taxon>
        <taxon>Pasteurellaceae</taxon>
        <taxon>Rodentibacter</taxon>
    </lineage>
</organism>
<comment type="subcellular location">
    <subcellularLocation>
        <location evidence="1 9">Cell inner membrane</location>
        <topology evidence="1 9">Multi-pass membrane protein</topology>
    </subcellularLocation>
</comment>
<sequence>MTKKLFYFQGQNALNQIQKGSIIAESAQQAQFQLMNRGLTNIKLKRNWQLNSKPKNTEISTLLNQLATLLQSAIPLKNSLQILQQNCTQLSLNSWLEKLLHAIESGLSFSQSIEQQGKYLTQQEIQLIQVGEMTGKLAIVCGKIATHRQKSLALQRKLQKIMLYPSMVLGISLLLTLALLLFIVPQFAEMYQGNHAELPPLTSLLLSTSHFLKEDMGIVICLTLISVLLYQLKLKHLVWFQQQKARIISTLPIFGNIQYLSRLVNFSQSLNIMLHAGVPLNQALNSFLPHIHTWQKSSKTTINDHILDTEVRSILQWVSQGYRFSESVSSHIFPMEAQQMLQIGEKSGKLALMLQYISESYQEKLNHQIDLLSQMLEPLMMVIIGSLIGIIMMGMYLPIFNMGSVVQ</sequence>
<evidence type="ECO:0000256" key="1">
    <source>
        <dbReference type="ARBA" id="ARBA00004429"/>
    </source>
</evidence>
<keyword evidence="7 10" id="KW-1133">Transmembrane helix</keyword>
<feature type="transmembrane region" description="Helical" evidence="10">
    <location>
        <begin position="161"/>
        <end position="184"/>
    </location>
</feature>
<evidence type="ECO:0000256" key="5">
    <source>
        <dbReference type="ARBA" id="ARBA00022519"/>
    </source>
</evidence>
<dbReference type="InterPro" id="IPR018076">
    <property type="entry name" value="T2SS_GspF_dom"/>
</dbReference>
<evidence type="ECO:0000256" key="8">
    <source>
        <dbReference type="ARBA" id="ARBA00023136"/>
    </source>
</evidence>
<feature type="domain" description="Type II secretion system protein GspF" evidence="11">
    <location>
        <begin position="266"/>
        <end position="398"/>
    </location>
</feature>
<evidence type="ECO:0000256" key="7">
    <source>
        <dbReference type="ARBA" id="ARBA00022989"/>
    </source>
</evidence>
<feature type="transmembrane region" description="Helical" evidence="10">
    <location>
        <begin position="379"/>
        <end position="399"/>
    </location>
</feature>